<feature type="domain" description="Putative aromatic acid exporter C-terminal" evidence="7">
    <location>
        <begin position="145"/>
        <end position="306"/>
    </location>
</feature>
<dbReference type="InterPro" id="IPR052984">
    <property type="entry name" value="UPF0421"/>
</dbReference>
<keyword evidence="5 6" id="KW-0472">Membrane</keyword>
<evidence type="ECO:0000256" key="4">
    <source>
        <dbReference type="ARBA" id="ARBA00022989"/>
    </source>
</evidence>
<dbReference type="InterPro" id="IPR038323">
    <property type="entry name" value="ArAE_1_C_sf"/>
</dbReference>
<comment type="subcellular location">
    <subcellularLocation>
        <location evidence="1">Cell membrane</location>
        <topology evidence="1">Multi-pass membrane protein</topology>
    </subcellularLocation>
</comment>
<dbReference type="Pfam" id="PF06081">
    <property type="entry name" value="ArAE_1"/>
    <property type="match status" value="1"/>
</dbReference>
<evidence type="ECO:0000313" key="9">
    <source>
        <dbReference type="Proteomes" id="UP000621560"/>
    </source>
</evidence>
<evidence type="ECO:0000256" key="6">
    <source>
        <dbReference type="SAM" id="Phobius"/>
    </source>
</evidence>
<organism evidence="8 9">
    <name type="scientific">Paenibacillus sabuli</name>
    <dbReference type="NCBI Taxonomy" id="2772509"/>
    <lineage>
        <taxon>Bacteria</taxon>
        <taxon>Bacillati</taxon>
        <taxon>Bacillota</taxon>
        <taxon>Bacilli</taxon>
        <taxon>Bacillales</taxon>
        <taxon>Paenibacillaceae</taxon>
        <taxon>Paenibacillus</taxon>
    </lineage>
</organism>
<sequence>MGIRVIKTATAGLAAIYTAHYFGLEPFLSAGLLAILGVEVTRMKGLKAAFARFMASVVGLFFASLIFTLFGFELWSVSIFILIAFPILARLQLQGGIVTSSVIVFHLFSAGEVTQALIVNEILLLVTGLGWASIFNLLYMPREEGRLHQQRRETERLFGEIFTHLAQTLRDPAHMWNGEQLLAAEASIQAGLRRAQIYRENTLWRYESYWRTYFEMRSSQLESIQQMLGLVALVYEKMPQGILLAEVFGHLAEEVKSDVYIGRVERELERLEERFREMPLPLTRDEFELRASLYQLCHELERYLSIAKRWKKRDETA</sequence>
<proteinExistence type="predicted"/>
<feature type="transmembrane region" description="Helical" evidence="6">
    <location>
        <begin position="117"/>
        <end position="139"/>
    </location>
</feature>
<keyword evidence="2" id="KW-1003">Cell membrane</keyword>
<feature type="transmembrane region" description="Helical" evidence="6">
    <location>
        <begin position="12"/>
        <end position="38"/>
    </location>
</feature>
<dbReference type="InterPro" id="IPR021062">
    <property type="entry name" value="ArAE_1_C"/>
</dbReference>
<feature type="transmembrane region" description="Helical" evidence="6">
    <location>
        <begin position="79"/>
        <end position="105"/>
    </location>
</feature>
<dbReference type="GO" id="GO:0005886">
    <property type="term" value="C:plasma membrane"/>
    <property type="evidence" value="ECO:0007669"/>
    <property type="project" value="UniProtKB-SubCell"/>
</dbReference>
<evidence type="ECO:0000313" key="8">
    <source>
        <dbReference type="EMBL" id="MBD2847620.1"/>
    </source>
</evidence>
<name>A0A927GTZ9_9BACL</name>
<feature type="transmembrane region" description="Helical" evidence="6">
    <location>
        <begin position="50"/>
        <end position="72"/>
    </location>
</feature>
<comment type="caution">
    <text evidence="8">The sequence shown here is derived from an EMBL/GenBank/DDBJ whole genome shotgun (WGS) entry which is preliminary data.</text>
</comment>
<accession>A0A927GTZ9</accession>
<evidence type="ECO:0000259" key="7">
    <source>
        <dbReference type="Pfam" id="PF11728"/>
    </source>
</evidence>
<evidence type="ECO:0000256" key="1">
    <source>
        <dbReference type="ARBA" id="ARBA00004651"/>
    </source>
</evidence>
<dbReference type="Gene3D" id="1.20.120.940">
    <property type="entry name" value="Putative aromatic acid exporter, C-terminal domain"/>
    <property type="match status" value="1"/>
</dbReference>
<evidence type="ECO:0000256" key="3">
    <source>
        <dbReference type="ARBA" id="ARBA00022692"/>
    </source>
</evidence>
<dbReference type="InterPro" id="IPR010343">
    <property type="entry name" value="ArAE_1"/>
</dbReference>
<dbReference type="Pfam" id="PF11728">
    <property type="entry name" value="ArAE_1_C"/>
    <property type="match status" value="1"/>
</dbReference>
<evidence type="ECO:0000256" key="5">
    <source>
        <dbReference type="ARBA" id="ARBA00023136"/>
    </source>
</evidence>
<gene>
    <name evidence="8" type="ORF">IDH44_20715</name>
</gene>
<dbReference type="PANTHER" id="PTHR40064:SF1">
    <property type="entry name" value="MEMBRANE PROTEIN"/>
    <property type="match status" value="1"/>
</dbReference>
<dbReference type="Proteomes" id="UP000621560">
    <property type="component" value="Unassembled WGS sequence"/>
</dbReference>
<dbReference type="AlphaFoldDB" id="A0A927GTZ9"/>
<reference evidence="8" key="1">
    <citation type="submission" date="2020-09" db="EMBL/GenBank/DDBJ databases">
        <title>A novel bacterium of genus Paenibacillus, isolated from South China Sea.</title>
        <authorList>
            <person name="Huang H."/>
            <person name="Mo K."/>
            <person name="Hu Y."/>
        </authorList>
    </citation>
    <scope>NUCLEOTIDE SEQUENCE</scope>
    <source>
        <strain evidence="8">IB182496</strain>
    </source>
</reference>
<dbReference type="PANTHER" id="PTHR40064">
    <property type="entry name" value="MEMBRANE PROTEIN-RELATED"/>
    <property type="match status" value="1"/>
</dbReference>
<dbReference type="RefSeq" id="WP_190920729.1">
    <property type="nucleotide sequence ID" value="NZ_JACXIZ010000042.1"/>
</dbReference>
<keyword evidence="3 6" id="KW-0812">Transmembrane</keyword>
<protein>
    <submittedName>
        <fullName evidence="8">Aromatic acid exporter family protein</fullName>
    </submittedName>
</protein>
<evidence type="ECO:0000256" key="2">
    <source>
        <dbReference type="ARBA" id="ARBA00022475"/>
    </source>
</evidence>
<dbReference type="EMBL" id="JACXIZ010000042">
    <property type="protein sequence ID" value="MBD2847620.1"/>
    <property type="molecule type" value="Genomic_DNA"/>
</dbReference>
<keyword evidence="9" id="KW-1185">Reference proteome</keyword>
<keyword evidence="4 6" id="KW-1133">Transmembrane helix</keyword>